<protein>
    <submittedName>
        <fullName evidence="4">Glycosyltransferase family 2 protein</fullName>
    </submittedName>
</protein>
<dbReference type="Gene3D" id="3.90.550.10">
    <property type="entry name" value="Spore Coat Polysaccharide Biosynthesis Protein SpsA, Chain A"/>
    <property type="match status" value="1"/>
</dbReference>
<gene>
    <name evidence="4" type="ORF">HA336_03865</name>
</gene>
<keyword evidence="2 4" id="KW-0808">Transferase</keyword>
<evidence type="ECO:0000256" key="1">
    <source>
        <dbReference type="ARBA" id="ARBA00022676"/>
    </source>
</evidence>
<dbReference type="Pfam" id="PF13641">
    <property type="entry name" value="Glyco_tranf_2_3"/>
    <property type="match status" value="1"/>
</dbReference>
<dbReference type="InterPro" id="IPR029044">
    <property type="entry name" value="Nucleotide-diphossugar_trans"/>
</dbReference>
<accession>A0A832T1V5</accession>
<reference evidence="4" key="1">
    <citation type="journal article" date="2020" name="bioRxiv">
        <title>A rank-normalized archaeal taxonomy based on genome phylogeny resolves widespread incomplete and uneven classifications.</title>
        <authorList>
            <person name="Rinke C."/>
            <person name="Chuvochina M."/>
            <person name="Mussig A.J."/>
            <person name="Chaumeil P.-A."/>
            <person name="Waite D.W."/>
            <person name="Whitman W.B."/>
            <person name="Parks D.H."/>
            <person name="Hugenholtz P."/>
        </authorList>
    </citation>
    <scope>NUCLEOTIDE SEQUENCE</scope>
    <source>
        <strain evidence="4">UBA8853</strain>
    </source>
</reference>
<evidence type="ECO:0000313" key="4">
    <source>
        <dbReference type="EMBL" id="HII70350.1"/>
    </source>
</evidence>
<dbReference type="EMBL" id="DUJS01000004">
    <property type="protein sequence ID" value="HII70350.1"/>
    <property type="molecule type" value="Genomic_DNA"/>
</dbReference>
<dbReference type="SUPFAM" id="SSF53448">
    <property type="entry name" value="Nucleotide-diphospho-sugar transferases"/>
    <property type="match status" value="1"/>
</dbReference>
<name>A0A832T1V5_9EURY</name>
<evidence type="ECO:0000256" key="3">
    <source>
        <dbReference type="SAM" id="Phobius"/>
    </source>
</evidence>
<dbReference type="RefSeq" id="WP_011018860.1">
    <property type="nucleotide sequence ID" value="NZ_DUJS01000004.1"/>
</dbReference>
<evidence type="ECO:0000256" key="2">
    <source>
        <dbReference type="ARBA" id="ARBA00022679"/>
    </source>
</evidence>
<keyword evidence="3" id="KW-1133">Transmembrane helix</keyword>
<sequence length="336" mass="37674">MERIVVLIPAKHESVEAVEKPLRSVLSQKGVEIEKVVIAAGTEDDHRRFSRRFADDDIVEVVKAGGNVKGETVNNALKRVSARADYVFLIDAGDELGSDRYIRELLEEDATLAFGRIRYCGRNLTGLMVGLQFDVVSSGISFWGNVVGSAPVFTTGTLFKATFLLEEGLPENLAEDVTLGLIHTWRKVGFVYRPDLEVWMDDPASLKENFFQQSRWWAGMYQACAEALRSRNLPGIGFAVFVLGSLLASFLTTYILPLVYPWTILISLAGRMIYSVLAALECSNRRGPLWALAVMPCQFMWTFFVEWAAVYGLIWLAIRGNVWYRTTRASEGDDHD</sequence>
<dbReference type="Proteomes" id="UP000619545">
    <property type="component" value="Unassembled WGS sequence"/>
</dbReference>
<proteinExistence type="predicted"/>
<dbReference type="AlphaFoldDB" id="A0A832T1V5"/>
<dbReference type="PANTHER" id="PTHR43630:SF1">
    <property type="entry name" value="POLY-BETA-1,6-N-ACETYL-D-GLUCOSAMINE SYNTHASE"/>
    <property type="match status" value="1"/>
</dbReference>
<dbReference type="PANTHER" id="PTHR43630">
    <property type="entry name" value="POLY-BETA-1,6-N-ACETYL-D-GLUCOSAMINE SYNTHASE"/>
    <property type="match status" value="1"/>
</dbReference>
<keyword evidence="1" id="KW-0328">Glycosyltransferase</keyword>
<feature type="transmembrane region" description="Helical" evidence="3">
    <location>
        <begin position="236"/>
        <end position="256"/>
    </location>
</feature>
<organism evidence="4 5">
    <name type="scientific">Methanopyrus kandleri</name>
    <dbReference type="NCBI Taxonomy" id="2320"/>
    <lineage>
        <taxon>Archaea</taxon>
        <taxon>Methanobacteriati</taxon>
        <taxon>Methanobacteriota</taxon>
        <taxon>Methanomada group</taxon>
        <taxon>Methanopyri</taxon>
        <taxon>Methanopyrales</taxon>
        <taxon>Methanopyraceae</taxon>
        <taxon>Methanopyrus</taxon>
    </lineage>
</organism>
<comment type="caution">
    <text evidence="4">The sequence shown here is derived from an EMBL/GenBank/DDBJ whole genome shotgun (WGS) entry which is preliminary data.</text>
</comment>
<evidence type="ECO:0000313" key="5">
    <source>
        <dbReference type="Proteomes" id="UP000619545"/>
    </source>
</evidence>
<dbReference type="GO" id="GO:0016757">
    <property type="term" value="F:glycosyltransferase activity"/>
    <property type="evidence" value="ECO:0007669"/>
    <property type="project" value="UniProtKB-KW"/>
</dbReference>
<keyword evidence="3" id="KW-0472">Membrane</keyword>
<feature type="transmembrane region" description="Helical" evidence="3">
    <location>
        <begin position="292"/>
        <end position="318"/>
    </location>
</feature>
<keyword evidence="3" id="KW-0812">Transmembrane</keyword>
<dbReference type="GeneID" id="1477793"/>